<keyword evidence="3 11" id="KW-0645">Protease</keyword>
<evidence type="ECO:0000256" key="4">
    <source>
        <dbReference type="ARBA" id="ARBA00022692"/>
    </source>
</evidence>
<reference evidence="14 15" key="1">
    <citation type="journal article" date="2020" name="Sci. Rep.">
        <title>A novel cyanobacterial geosmin producer, revising GeoA distribution and dispersion patterns in Bacteria.</title>
        <authorList>
            <person name="Churro C."/>
            <person name="Semedo-Aguiar A.P."/>
            <person name="Silva A.D."/>
            <person name="Pereira-Leal J.B."/>
            <person name="Leite R.B."/>
        </authorList>
    </citation>
    <scope>NUCLEOTIDE SEQUENCE [LARGE SCALE GENOMIC DNA]</scope>
    <source>
        <strain evidence="14 15">IPMA8</strain>
    </source>
</reference>
<keyword evidence="10 12" id="KW-0472">Membrane</keyword>
<dbReference type="PANTHER" id="PTHR43221:SF1">
    <property type="entry name" value="PROTEASE HTPX"/>
    <property type="match status" value="1"/>
</dbReference>
<dbReference type="Proteomes" id="UP000702425">
    <property type="component" value="Unassembled WGS sequence"/>
</dbReference>
<evidence type="ECO:0000256" key="1">
    <source>
        <dbReference type="ARBA" id="ARBA00004651"/>
    </source>
</evidence>
<feature type="transmembrane region" description="Helical" evidence="12">
    <location>
        <begin position="28"/>
        <end position="54"/>
    </location>
</feature>
<evidence type="ECO:0000256" key="2">
    <source>
        <dbReference type="ARBA" id="ARBA00022475"/>
    </source>
</evidence>
<keyword evidence="2" id="KW-1003">Cell membrane</keyword>
<dbReference type="EC" id="3.4.24.-" evidence="14"/>
<organism evidence="14 15">
    <name type="scientific">Microcoleus asticus IPMA8</name>
    <dbReference type="NCBI Taxonomy" id="2563858"/>
    <lineage>
        <taxon>Bacteria</taxon>
        <taxon>Bacillati</taxon>
        <taxon>Cyanobacteriota</taxon>
        <taxon>Cyanophyceae</taxon>
        <taxon>Oscillatoriophycideae</taxon>
        <taxon>Oscillatoriales</taxon>
        <taxon>Microcoleaceae</taxon>
        <taxon>Microcoleus</taxon>
        <taxon>Microcoleus asticus</taxon>
    </lineage>
</organism>
<keyword evidence="5" id="KW-0479">Metal-binding</keyword>
<feature type="transmembrane region" description="Helical" evidence="12">
    <location>
        <begin position="181"/>
        <end position="198"/>
    </location>
</feature>
<name>A0ABX2D104_9CYAN</name>
<dbReference type="RefSeq" id="WP_246276895.1">
    <property type="nucleotide sequence ID" value="NZ_CAWPPK010000299.1"/>
</dbReference>
<keyword evidence="6 11" id="KW-0378">Hydrolase</keyword>
<feature type="transmembrane region" description="Helical" evidence="12">
    <location>
        <begin position="218"/>
        <end position="236"/>
    </location>
</feature>
<gene>
    <name evidence="14" type="primary">htpX_4</name>
    <name evidence="14" type="ORF">E5S67_04103</name>
</gene>
<evidence type="ECO:0000256" key="3">
    <source>
        <dbReference type="ARBA" id="ARBA00022670"/>
    </source>
</evidence>
<keyword evidence="8 12" id="KW-1133">Transmembrane helix</keyword>
<feature type="domain" description="Peptidase M48" evidence="13">
    <location>
        <begin position="110"/>
        <end position="232"/>
    </location>
</feature>
<evidence type="ECO:0000256" key="9">
    <source>
        <dbReference type="ARBA" id="ARBA00023049"/>
    </source>
</evidence>
<proteinExistence type="inferred from homology"/>
<evidence type="ECO:0000256" key="12">
    <source>
        <dbReference type="SAM" id="Phobius"/>
    </source>
</evidence>
<evidence type="ECO:0000256" key="8">
    <source>
        <dbReference type="ARBA" id="ARBA00022989"/>
    </source>
</evidence>
<comment type="similarity">
    <text evidence="11">Belongs to the peptidase M48 family.</text>
</comment>
<evidence type="ECO:0000313" key="14">
    <source>
        <dbReference type="EMBL" id="NQE36339.1"/>
    </source>
</evidence>
<dbReference type="Gene3D" id="3.30.2010.10">
    <property type="entry name" value="Metalloproteases ('zincins'), catalytic domain"/>
    <property type="match status" value="1"/>
</dbReference>
<keyword evidence="9 11" id="KW-0482">Metalloprotease</keyword>
<dbReference type="GO" id="GO:0008233">
    <property type="term" value="F:peptidase activity"/>
    <property type="evidence" value="ECO:0007669"/>
    <property type="project" value="UniProtKB-KW"/>
</dbReference>
<keyword evidence="4 12" id="KW-0812">Transmembrane</keyword>
<evidence type="ECO:0000259" key="13">
    <source>
        <dbReference type="Pfam" id="PF01435"/>
    </source>
</evidence>
<comment type="subcellular location">
    <subcellularLocation>
        <location evidence="1">Cell membrane</location>
        <topology evidence="1">Multi-pass membrane protein</topology>
    </subcellularLocation>
</comment>
<comment type="cofactor">
    <cofactor evidence="11">
        <name>Zn(2+)</name>
        <dbReference type="ChEBI" id="CHEBI:29105"/>
    </cofactor>
    <text evidence="11">Binds 1 zinc ion per subunit.</text>
</comment>
<evidence type="ECO:0000256" key="5">
    <source>
        <dbReference type="ARBA" id="ARBA00022723"/>
    </source>
</evidence>
<dbReference type="PANTHER" id="PTHR43221">
    <property type="entry name" value="PROTEASE HTPX"/>
    <property type="match status" value="1"/>
</dbReference>
<evidence type="ECO:0000256" key="6">
    <source>
        <dbReference type="ARBA" id="ARBA00022801"/>
    </source>
</evidence>
<evidence type="ECO:0000256" key="7">
    <source>
        <dbReference type="ARBA" id="ARBA00022833"/>
    </source>
</evidence>
<dbReference type="GO" id="GO:0006508">
    <property type="term" value="P:proteolysis"/>
    <property type="evidence" value="ECO:0007669"/>
    <property type="project" value="UniProtKB-KW"/>
</dbReference>
<keyword evidence="7 11" id="KW-0862">Zinc</keyword>
<comment type="caution">
    <text evidence="14">The sequence shown here is derived from an EMBL/GenBank/DDBJ whole genome shotgun (WGS) entry which is preliminary data.</text>
</comment>
<evidence type="ECO:0000256" key="11">
    <source>
        <dbReference type="RuleBase" id="RU003983"/>
    </source>
</evidence>
<evidence type="ECO:0000256" key="10">
    <source>
        <dbReference type="ARBA" id="ARBA00023136"/>
    </source>
</evidence>
<sequence>MSSHAPLRKVGRAAKAGVKLIQKTGGNLVLASGVTISLLFGMVLALSLASVLILNSPDPVTGLAIALPITLIFNIAAFFLSPYLMDLTQNWLYNTRWVSLAEIESLSPETAKVIQKVCKQKKLQQPRLGIIDDQNPTAFTYGSFPNSARLVVSQGLFTYLDDDEIATVYAHELGHIVHWDFAVMTLASTLVQITYLIYTTAQRMGRSGGDKAKDAAGTVAAVAYFFTSQALIYCCICRGRENILQIILRPKLLEIPTLCLALW</sequence>
<protein>
    <submittedName>
        <fullName evidence="14">Protease HtpX</fullName>
        <ecNumber evidence="14">3.4.24.-</ecNumber>
    </submittedName>
</protein>
<dbReference type="Pfam" id="PF01435">
    <property type="entry name" value="Peptidase_M48"/>
    <property type="match status" value="1"/>
</dbReference>
<feature type="transmembrane region" description="Helical" evidence="12">
    <location>
        <begin position="60"/>
        <end position="80"/>
    </location>
</feature>
<keyword evidence="15" id="KW-1185">Reference proteome</keyword>
<evidence type="ECO:0000313" key="15">
    <source>
        <dbReference type="Proteomes" id="UP000702425"/>
    </source>
</evidence>
<accession>A0ABX2D104</accession>
<dbReference type="EMBL" id="SRRZ01000082">
    <property type="protein sequence ID" value="NQE36339.1"/>
    <property type="molecule type" value="Genomic_DNA"/>
</dbReference>
<dbReference type="InterPro" id="IPR001915">
    <property type="entry name" value="Peptidase_M48"/>
</dbReference>
<dbReference type="InterPro" id="IPR050083">
    <property type="entry name" value="HtpX_protease"/>
</dbReference>